<reference evidence="9 10" key="1">
    <citation type="submission" date="2023-05" db="EMBL/GenBank/DDBJ databases">
        <title>Novel species of genus Flectobacillus isolated from stream in China.</title>
        <authorList>
            <person name="Lu H."/>
        </authorList>
    </citation>
    <scope>NUCLEOTIDE SEQUENCE [LARGE SCALE GENOMIC DNA]</scope>
    <source>
        <strain evidence="9 10">KCTC 42575</strain>
    </source>
</reference>
<feature type="chain" id="PRO_5046744026" evidence="6">
    <location>
        <begin position="23"/>
        <end position="535"/>
    </location>
</feature>
<evidence type="ECO:0000313" key="9">
    <source>
        <dbReference type="EMBL" id="MDI9858044.1"/>
    </source>
</evidence>
<accession>A0ABT6Y399</accession>
<comment type="subcellular location">
    <subcellularLocation>
        <location evidence="1">Cell outer membrane</location>
    </subcellularLocation>
</comment>
<dbReference type="InterPro" id="IPR011990">
    <property type="entry name" value="TPR-like_helical_dom_sf"/>
</dbReference>
<dbReference type="InterPro" id="IPR012944">
    <property type="entry name" value="SusD_RagB_dom"/>
</dbReference>
<dbReference type="Gene3D" id="1.10.3780.10">
    <property type="entry name" value="SusD-like"/>
    <property type="match status" value="1"/>
</dbReference>
<evidence type="ECO:0000256" key="4">
    <source>
        <dbReference type="ARBA" id="ARBA00023136"/>
    </source>
</evidence>
<gene>
    <name evidence="9" type="ORF">QM524_02370</name>
</gene>
<keyword evidence="4" id="KW-0472">Membrane</keyword>
<keyword evidence="5" id="KW-0998">Cell outer membrane</keyword>
<comment type="caution">
    <text evidence="9">The sequence shown here is derived from an EMBL/GenBank/DDBJ whole genome shotgun (WGS) entry which is preliminary data.</text>
</comment>
<organism evidence="9 10">
    <name type="scientific">Flectobacillus roseus</name>
    <dbReference type="NCBI Taxonomy" id="502259"/>
    <lineage>
        <taxon>Bacteria</taxon>
        <taxon>Pseudomonadati</taxon>
        <taxon>Bacteroidota</taxon>
        <taxon>Cytophagia</taxon>
        <taxon>Cytophagales</taxon>
        <taxon>Flectobacillaceae</taxon>
        <taxon>Flectobacillus</taxon>
    </lineage>
</organism>
<evidence type="ECO:0000259" key="8">
    <source>
        <dbReference type="Pfam" id="PF14322"/>
    </source>
</evidence>
<comment type="similarity">
    <text evidence="2">Belongs to the SusD family.</text>
</comment>
<feature type="signal peptide" evidence="6">
    <location>
        <begin position="1"/>
        <end position="22"/>
    </location>
</feature>
<feature type="domain" description="RagB/SusD" evidence="7">
    <location>
        <begin position="294"/>
        <end position="535"/>
    </location>
</feature>
<dbReference type="Proteomes" id="UP001236507">
    <property type="component" value="Unassembled WGS sequence"/>
</dbReference>
<dbReference type="InterPro" id="IPR033985">
    <property type="entry name" value="SusD-like_N"/>
</dbReference>
<sequence length="535" mass="59809">MKISYIKITLAAFLLSIGTSCTSDLDLLPTNDITSETVYKTPQGYKQGLAKVYAAFALTGNTGGTGSPDIPSQIIADEGNSDFLRLYWNLQEITTDEAAWTWQNDAGVKGLKEMSWSAINPIVNGLYYRSFFQITLCNDFIRESSDANLSKRGITGTDADNIRKYRAEARFIRAYQYWVLMDMFGNPPFATENDAIGTTIPKQIQRKDLFNYIESELKAIENDLMAPGQNEYPRAEKSAAWALLSRLYLNAEVYTGTPKYTDAITYCNKLRDANYGLHTNYRELTIADNHLNTKENIFMIAYDGTNTQNWGGTTYLTHGQAALPGDLSGTNGNWGGLRHSQNFVSLFVDPSGNTDTRAQFYTTGQNRDMTDLYTGTDGYSSSKYRNKTRSGAKAPNQDLAGNFVDIDFPLFRMGEIYLTYAEAVLRGGTGGDLSTALSLVNQLRTRAYNGKTTGNIVSSQLTLDFILDERGRELYYEAHRRTDLIRYKKFTTGAYLWAWKGGTANGRSVEDKYNIFPIPANDLSSNPNLVQNKGY</sequence>
<evidence type="ECO:0000259" key="7">
    <source>
        <dbReference type="Pfam" id="PF07980"/>
    </source>
</evidence>
<dbReference type="Gene3D" id="1.25.40.390">
    <property type="match status" value="1"/>
</dbReference>
<protein>
    <submittedName>
        <fullName evidence="9">RagB/SusD family nutrient uptake outer membrane protein</fullName>
    </submittedName>
</protein>
<name>A0ABT6Y399_9BACT</name>
<keyword evidence="3 6" id="KW-0732">Signal</keyword>
<dbReference type="EMBL" id="JASHIF010000002">
    <property type="protein sequence ID" value="MDI9858044.1"/>
    <property type="molecule type" value="Genomic_DNA"/>
</dbReference>
<feature type="domain" description="SusD-like N-terminal" evidence="8">
    <location>
        <begin position="158"/>
        <end position="249"/>
    </location>
</feature>
<evidence type="ECO:0000256" key="1">
    <source>
        <dbReference type="ARBA" id="ARBA00004442"/>
    </source>
</evidence>
<evidence type="ECO:0000313" key="10">
    <source>
        <dbReference type="Proteomes" id="UP001236507"/>
    </source>
</evidence>
<evidence type="ECO:0000256" key="6">
    <source>
        <dbReference type="SAM" id="SignalP"/>
    </source>
</evidence>
<proteinExistence type="inferred from homology"/>
<evidence type="ECO:0000256" key="3">
    <source>
        <dbReference type="ARBA" id="ARBA00022729"/>
    </source>
</evidence>
<keyword evidence="10" id="KW-1185">Reference proteome</keyword>
<evidence type="ECO:0000256" key="5">
    <source>
        <dbReference type="ARBA" id="ARBA00023237"/>
    </source>
</evidence>
<dbReference type="Pfam" id="PF14322">
    <property type="entry name" value="SusD-like_3"/>
    <property type="match status" value="1"/>
</dbReference>
<dbReference type="CDD" id="cd08977">
    <property type="entry name" value="SusD"/>
    <property type="match status" value="1"/>
</dbReference>
<dbReference type="PROSITE" id="PS51257">
    <property type="entry name" value="PROKAR_LIPOPROTEIN"/>
    <property type="match status" value="1"/>
</dbReference>
<dbReference type="RefSeq" id="WP_283343309.1">
    <property type="nucleotide sequence ID" value="NZ_JASHIF010000002.1"/>
</dbReference>
<dbReference type="SUPFAM" id="SSF48452">
    <property type="entry name" value="TPR-like"/>
    <property type="match status" value="1"/>
</dbReference>
<dbReference type="Pfam" id="PF07980">
    <property type="entry name" value="SusD_RagB"/>
    <property type="match status" value="1"/>
</dbReference>
<evidence type="ECO:0000256" key="2">
    <source>
        <dbReference type="ARBA" id="ARBA00006275"/>
    </source>
</evidence>
<dbReference type="Gene3D" id="1.25.40.10">
    <property type="entry name" value="Tetratricopeptide repeat domain"/>
    <property type="match status" value="1"/>
</dbReference>